<evidence type="ECO:0000256" key="1">
    <source>
        <dbReference type="ARBA" id="ARBA00022729"/>
    </source>
</evidence>
<organism evidence="13 14">
    <name type="scientific">Zootermopsis nevadensis</name>
    <name type="common">Dampwood termite</name>
    <dbReference type="NCBI Taxonomy" id="136037"/>
    <lineage>
        <taxon>Eukaryota</taxon>
        <taxon>Metazoa</taxon>
        <taxon>Ecdysozoa</taxon>
        <taxon>Arthropoda</taxon>
        <taxon>Hexapoda</taxon>
        <taxon>Insecta</taxon>
        <taxon>Pterygota</taxon>
        <taxon>Neoptera</taxon>
        <taxon>Polyneoptera</taxon>
        <taxon>Dictyoptera</taxon>
        <taxon>Blattodea</taxon>
        <taxon>Blattoidea</taxon>
        <taxon>Termitoidae</taxon>
        <taxon>Termopsidae</taxon>
        <taxon>Zootermopsis</taxon>
    </lineage>
</organism>
<keyword evidence="2" id="KW-0378">Hydrolase</keyword>
<dbReference type="Gene3D" id="3.20.20.80">
    <property type="entry name" value="Glycosidases"/>
    <property type="match status" value="1"/>
</dbReference>
<evidence type="ECO:0000256" key="8">
    <source>
        <dbReference type="ARBA" id="ARBA00072202"/>
    </source>
</evidence>
<feature type="chain" id="PRO_5001647651" description="Alpha-N-acetylglucosaminidase" evidence="9">
    <location>
        <begin position="24"/>
        <end position="782"/>
    </location>
</feature>
<evidence type="ECO:0000259" key="11">
    <source>
        <dbReference type="Pfam" id="PF12971"/>
    </source>
</evidence>
<dbReference type="Gene3D" id="1.20.120.670">
    <property type="entry name" value="N-acetyl-b-d-glucoasminidase"/>
    <property type="match status" value="1"/>
</dbReference>
<dbReference type="eggNOG" id="KOG2233">
    <property type="taxonomic scope" value="Eukaryota"/>
</dbReference>
<dbReference type="OrthoDB" id="64736at2759"/>
<comment type="catalytic activity">
    <reaction evidence="5">
        <text>Hydrolysis of terminal non-reducing N-acetyl-D-glucosamine residues in N-acetyl-alpha-D-glucosaminides.</text>
        <dbReference type="EC" id="3.2.1.50"/>
    </reaction>
</comment>
<reference evidence="13 14" key="1">
    <citation type="journal article" date="2014" name="Nat. Commun.">
        <title>Molecular traces of alternative social organization in a termite genome.</title>
        <authorList>
            <person name="Terrapon N."/>
            <person name="Li C."/>
            <person name="Robertson H.M."/>
            <person name="Ji L."/>
            <person name="Meng X."/>
            <person name="Booth W."/>
            <person name="Chen Z."/>
            <person name="Childers C.P."/>
            <person name="Glastad K.M."/>
            <person name="Gokhale K."/>
            <person name="Gowin J."/>
            <person name="Gronenberg W."/>
            <person name="Hermansen R.A."/>
            <person name="Hu H."/>
            <person name="Hunt B.G."/>
            <person name="Huylmans A.K."/>
            <person name="Khalil S.M."/>
            <person name="Mitchell R.D."/>
            <person name="Munoz-Torres M.C."/>
            <person name="Mustard J.A."/>
            <person name="Pan H."/>
            <person name="Reese J.T."/>
            <person name="Scharf M.E."/>
            <person name="Sun F."/>
            <person name="Vogel H."/>
            <person name="Xiao J."/>
            <person name="Yang W."/>
            <person name="Yang Z."/>
            <person name="Yang Z."/>
            <person name="Zhou J."/>
            <person name="Zhu J."/>
            <person name="Brent C.S."/>
            <person name="Elsik C.G."/>
            <person name="Goodisman M.A."/>
            <person name="Liberles D.A."/>
            <person name="Roe R.M."/>
            <person name="Vargo E.L."/>
            <person name="Vilcinskas A."/>
            <person name="Wang J."/>
            <person name="Bornberg-Bauer E."/>
            <person name="Korb J."/>
            <person name="Zhang G."/>
            <person name="Liebig J."/>
        </authorList>
    </citation>
    <scope>NUCLEOTIDE SEQUENCE [LARGE SCALE GENOMIC DNA]</scope>
    <source>
        <tissue evidence="13">Whole organism</tissue>
    </source>
</reference>
<feature type="domain" description="Alpha-N-acetylglucosaminidase N-terminal" evidence="11">
    <location>
        <begin position="44"/>
        <end position="128"/>
    </location>
</feature>
<dbReference type="PANTHER" id="PTHR12872:SF1">
    <property type="entry name" value="ALPHA-N-ACETYLGLUCOSAMINIDASE"/>
    <property type="match status" value="1"/>
</dbReference>
<dbReference type="FunFam" id="3.20.20.80:FF:000107">
    <property type="entry name" value="Alpha-N-acetylglucosaminidase family"/>
    <property type="match status" value="1"/>
</dbReference>
<feature type="domain" description="Alpha-N-acetylglucosaminidase C-terminal" evidence="12">
    <location>
        <begin position="484"/>
        <end position="741"/>
    </location>
</feature>
<accession>A0A067QJV1</accession>
<keyword evidence="4" id="KW-0326">Glycosidase</keyword>
<gene>
    <name evidence="13" type="ORF">L798_00987</name>
</gene>
<dbReference type="Pfam" id="PF12972">
    <property type="entry name" value="NAGLU_C"/>
    <property type="match status" value="1"/>
</dbReference>
<keyword evidence="1 9" id="KW-0732">Signal</keyword>
<evidence type="ECO:0000256" key="5">
    <source>
        <dbReference type="ARBA" id="ARBA00052030"/>
    </source>
</evidence>
<dbReference type="AlphaFoldDB" id="A0A067QJV1"/>
<dbReference type="InParanoid" id="A0A067QJV1"/>
<keyword evidence="14" id="KW-1185">Reference proteome</keyword>
<evidence type="ECO:0000256" key="4">
    <source>
        <dbReference type="ARBA" id="ARBA00023295"/>
    </source>
</evidence>
<dbReference type="EMBL" id="KK853253">
    <property type="protein sequence ID" value="KDR09306.1"/>
    <property type="molecule type" value="Genomic_DNA"/>
</dbReference>
<evidence type="ECO:0000259" key="10">
    <source>
        <dbReference type="Pfam" id="PF05089"/>
    </source>
</evidence>
<dbReference type="InterPro" id="IPR024732">
    <property type="entry name" value="NAGLU_C"/>
</dbReference>
<proteinExistence type="inferred from homology"/>
<dbReference type="InterPro" id="IPR007781">
    <property type="entry name" value="NAGLU"/>
</dbReference>
<dbReference type="InterPro" id="IPR024240">
    <property type="entry name" value="NAGLU_N"/>
</dbReference>
<name>A0A067QJV1_ZOONE</name>
<evidence type="ECO:0000313" key="13">
    <source>
        <dbReference type="EMBL" id="KDR09306.1"/>
    </source>
</evidence>
<evidence type="ECO:0000256" key="6">
    <source>
        <dbReference type="ARBA" id="ARBA00060996"/>
    </source>
</evidence>
<dbReference type="Gene3D" id="3.30.379.10">
    <property type="entry name" value="Chitobiase/beta-hexosaminidase domain 2-like"/>
    <property type="match status" value="1"/>
</dbReference>
<protein>
    <recommendedName>
        <fullName evidence="8">Alpha-N-acetylglucosaminidase</fullName>
        <ecNumber evidence="7">3.2.1.50</ecNumber>
    </recommendedName>
</protein>
<dbReference type="PANTHER" id="PTHR12872">
    <property type="entry name" value="ALPHA-N-ACETYLGLUCOSAMINIDASE"/>
    <property type="match status" value="1"/>
</dbReference>
<dbReference type="EC" id="3.2.1.50" evidence="7"/>
<dbReference type="GO" id="GO:0048731">
    <property type="term" value="P:system development"/>
    <property type="evidence" value="ECO:0007669"/>
    <property type="project" value="UniProtKB-ARBA"/>
</dbReference>
<dbReference type="STRING" id="136037.A0A067QJV1"/>
<feature type="domain" description="Alpha-N-acetylglucosaminidase tim-barrel" evidence="10">
    <location>
        <begin position="141"/>
        <end position="475"/>
    </location>
</feature>
<dbReference type="Pfam" id="PF12971">
    <property type="entry name" value="NAGLU_N"/>
    <property type="match status" value="1"/>
</dbReference>
<dbReference type="Proteomes" id="UP000027135">
    <property type="component" value="Unassembled WGS sequence"/>
</dbReference>
<dbReference type="FunCoup" id="A0A067QJV1">
    <property type="interactions" value="184"/>
</dbReference>
<evidence type="ECO:0000256" key="3">
    <source>
        <dbReference type="ARBA" id="ARBA00023180"/>
    </source>
</evidence>
<evidence type="ECO:0000313" key="14">
    <source>
        <dbReference type="Proteomes" id="UP000027135"/>
    </source>
</evidence>
<dbReference type="InterPro" id="IPR029018">
    <property type="entry name" value="Hex-like_dom2"/>
</dbReference>
<evidence type="ECO:0000256" key="7">
    <source>
        <dbReference type="ARBA" id="ARBA00066522"/>
    </source>
</evidence>
<evidence type="ECO:0000256" key="9">
    <source>
        <dbReference type="SAM" id="SignalP"/>
    </source>
</evidence>
<dbReference type="GO" id="GO:0004561">
    <property type="term" value="F:alpha-N-acetylglucosaminidase activity"/>
    <property type="evidence" value="ECO:0007669"/>
    <property type="project" value="UniProtKB-EC"/>
</dbReference>
<dbReference type="InterPro" id="IPR024733">
    <property type="entry name" value="NAGLU_tim-barrel"/>
</dbReference>
<keyword evidence="3" id="KW-0325">Glycoprotein</keyword>
<comment type="similarity">
    <text evidence="6">Belongs to the glycosyl hydrolase 89 family.</text>
</comment>
<feature type="signal peptide" evidence="9">
    <location>
        <begin position="1"/>
        <end position="23"/>
    </location>
</feature>
<dbReference type="OMA" id="YGQPFVW"/>
<dbReference type="Pfam" id="PF05089">
    <property type="entry name" value="NAGLU"/>
    <property type="match status" value="1"/>
</dbReference>
<evidence type="ECO:0000256" key="2">
    <source>
        <dbReference type="ARBA" id="ARBA00022801"/>
    </source>
</evidence>
<sequence length="782" mass="89095">MQVFKTSVLLTFVLLCCFVCIFGDGFHSTLGHLKAQASPQIQAQAATGVIKRLIPDKAELFQVTVDPRLGPVGKDTFKVLKENGQDRVNLVGTSGVAAVWGFHHYLKYYCFCHVSWDSDQLSLPEKLPPVNITVTSVDRFRYYQNVCTTSYSFVWWGWPRWEREIDWMALNGINLALAFTGQEAIWQRVYLKLNLTQTDISRHLSGPAFLAWLRMGNMRGFGGPLPNSWHSQSLALQHRILARMRELGIVPVLPAFAGHVAQAFKRVYPNTSLTLMADWNHFSDEYCCPYLLEPTDPMFKTVGNMFISELVAEFGTNHVYSCDTFNEMTPHTSNVTYLSAVSSAVFSAMTDVDPSAVWLKQNWVFVHDVIFWTTDKVKAFISAVPIGRMIILDLQSELYPQYKRLHSYYGQPFIWCMLHNFGGTLGLYGSVENINMGVFDGRSLENGTMIGTGLTPEGINQNYVVYDLMNEMAWRAEPANLTEWFSAYVRRRYGTVDDHVNKAWQLLKSGVYNFTGLRKVRGKYVICRRPSLELRQWVWYNTTELAVAWDELLSASSQFHSAANYRHDLVDVTRQALQVLGGDLHNIIVSAFRKGNLTNFRQNTQLFQNLLNDLDVLLGSNEDFLLGHWLEAAKALGTTASEKQLYEYNARNQITLWGPHGEIVDYANKQWAGVVSHYFLPRWSLFLSALNNSLATGIPFNQSHTAEQIFKEVEEPFTLDTTVFPTSPQGDSIAIATDIHARWRSHFVARRPLRRFRHYRGRATLGIFPPRSRVFSLNTEVA</sequence>
<evidence type="ECO:0000259" key="12">
    <source>
        <dbReference type="Pfam" id="PF12972"/>
    </source>
</evidence>